<evidence type="ECO:0000313" key="2">
    <source>
        <dbReference type="Proteomes" id="UP000828390"/>
    </source>
</evidence>
<gene>
    <name evidence="1" type="ORF">DPMN_155490</name>
</gene>
<comment type="caution">
    <text evidence="1">The sequence shown here is derived from an EMBL/GenBank/DDBJ whole genome shotgun (WGS) entry which is preliminary data.</text>
</comment>
<dbReference type="Proteomes" id="UP000828390">
    <property type="component" value="Unassembled WGS sequence"/>
</dbReference>
<reference evidence="1" key="2">
    <citation type="submission" date="2020-11" db="EMBL/GenBank/DDBJ databases">
        <authorList>
            <person name="McCartney M.A."/>
            <person name="Auch B."/>
            <person name="Kono T."/>
            <person name="Mallez S."/>
            <person name="Becker A."/>
            <person name="Gohl D.M."/>
            <person name="Silverstein K.A.T."/>
            <person name="Koren S."/>
            <person name="Bechman K.B."/>
            <person name="Herman A."/>
            <person name="Abrahante J.E."/>
            <person name="Garbe J."/>
        </authorList>
    </citation>
    <scope>NUCLEOTIDE SEQUENCE</scope>
    <source>
        <strain evidence="1">Duluth1</strain>
        <tissue evidence="1">Whole animal</tissue>
    </source>
</reference>
<organism evidence="1 2">
    <name type="scientific">Dreissena polymorpha</name>
    <name type="common">Zebra mussel</name>
    <name type="synonym">Mytilus polymorpha</name>
    <dbReference type="NCBI Taxonomy" id="45954"/>
    <lineage>
        <taxon>Eukaryota</taxon>
        <taxon>Metazoa</taxon>
        <taxon>Spiralia</taxon>
        <taxon>Lophotrochozoa</taxon>
        <taxon>Mollusca</taxon>
        <taxon>Bivalvia</taxon>
        <taxon>Autobranchia</taxon>
        <taxon>Heteroconchia</taxon>
        <taxon>Euheterodonta</taxon>
        <taxon>Imparidentia</taxon>
        <taxon>Neoheterodontei</taxon>
        <taxon>Myida</taxon>
        <taxon>Dreissenoidea</taxon>
        <taxon>Dreissenidae</taxon>
        <taxon>Dreissena</taxon>
    </lineage>
</organism>
<proteinExistence type="predicted"/>
<reference evidence="1" key="1">
    <citation type="journal article" date="2019" name="bioRxiv">
        <title>The Genome of the Zebra Mussel, Dreissena polymorpha: A Resource for Invasive Species Research.</title>
        <authorList>
            <person name="McCartney M.A."/>
            <person name="Auch B."/>
            <person name="Kono T."/>
            <person name="Mallez S."/>
            <person name="Zhang Y."/>
            <person name="Obille A."/>
            <person name="Becker A."/>
            <person name="Abrahante J.E."/>
            <person name="Garbe J."/>
            <person name="Badalamenti J.P."/>
            <person name="Herman A."/>
            <person name="Mangelson H."/>
            <person name="Liachko I."/>
            <person name="Sullivan S."/>
            <person name="Sone E.D."/>
            <person name="Koren S."/>
            <person name="Silverstein K.A.T."/>
            <person name="Beckman K.B."/>
            <person name="Gohl D.M."/>
        </authorList>
    </citation>
    <scope>NUCLEOTIDE SEQUENCE</scope>
    <source>
        <strain evidence="1">Duluth1</strain>
        <tissue evidence="1">Whole animal</tissue>
    </source>
</reference>
<sequence>MSARVKGYTKNRIKGSSFVHEAKKLDKAYATDLTITTTPLGREDIIDPLQNDLSNVAV</sequence>
<accession>A0A9D4JAY6</accession>
<dbReference type="AlphaFoldDB" id="A0A9D4JAY6"/>
<protein>
    <submittedName>
        <fullName evidence="1">Uncharacterized protein</fullName>
    </submittedName>
</protein>
<dbReference type="EMBL" id="JAIWYP010000007">
    <property type="protein sequence ID" value="KAH3801828.1"/>
    <property type="molecule type" value="Genomic_DNA"/>
</dbReference>
<keyword evidence="2" id="KW-1185">Reference proteome</keyword>
<evidence type="ECO:0000313" key="1">
    <source>
        <dbReference type="EMBL" id="KAH3801828.1"/>
    </source>
</evidence>
<name>A0A9D4JAY6_DREPO</name>